<dbReference type="Gene3D" id="1.10.10.10">
    <property type="entry name" value="Winged helix-like DNA-binding domain superfamily/Winged helix DNA-binding domain"/>
    <property type="match status" value="1"/>
</dbReference>
<dbReference type="Pfam" id="PF13280">
    <property type="entry name" value="WYL"/>
    <property type="match status" value="1"/>
</dbReference>
<reference evidence="5 6" key="1">
    <citation type="submission" date="2024-09" db="EMBL/GenBank/DDBJ databases">
        <authorList>
            <person name="Sun Q."/>
            <person name="Mori K."/>
        </authorList>
    </citation>
    <scope>NUCLEOTIDE SEQUENCE [LARGE SCALE GENOMIC DNA]</scope>
    <source>
        <strain evidence="5 6">JCM 12520</strain>
    </source>
</reference>
<keyword evidence="2" id="KW-0238">DNA-binding</keyword>
<dbReference type="Pfam" id="PF25583">
    <property type="entry name" value="WCX"/>
    <property type="match status" value="1"/>
</dbReference>
<dbReference type="PROSITE" id="PS51000">
    <property type="entry name" value="HTH_DEOR_2"/>
    <property type="match status" value="1"/>
</dbReference>
<evidence type="ECO:0000313" key="5">
    <source>
        <dbReference type="EMBL" id="MFB9752608.1"/>
    </source>
</evidence>
<evidence type="ECO:0000256" key="2">
    <source>
        <dbReference type="ARBA" id="ARBA00023125"/>
    </source>
</evidence>
<dbReference type="PROSITE" id="PS00894">
    <property type="entry name" value="HTH_DEOR_1"/>
    <property type="match status" value="1"/>
</dbReference>
<dbReference type="InterPro" id="IPR026881">
    <property type="entry name" value="WYL_dom"/>
</dbReference>
<dbReference type="InterPro" id="IPR036388">
    <property type="entry name" value="WH-like_DNA-bd_sf"/>
</dbReference>
<dbReference type="InterPro" id="IPR001034">
    <property type="entry name" value="DeoR_HTH"/>
</dbReference>
<sequence>MRADRLLSILLLLQTYKRMTAAELAERLEVSERTIHRDMEALGAAGVPVTAERGTGGGWRLMDDYRTNLTGLHDEEIASLFLAAPEKALSDLGLRQASEAALIKLLATLPGIGRRTAEFVRERIHIDASGWRGTDDAPETLPLLQEAVFQERRVRLVYRRTGAEPSERLVDPLGLVMKGVVWYLVAAVAGDAAEVRTYRLARIVGCELTEESSARPPGFSLAAYWEASMERFVAHLPRFEATFRLDAEGVYFLNMWKFASVLEQGEADESGRASYRIRFQTEEEACRLALAVGGNGELIEPAELRGLIAGRAAQTATLYKESR</sequence>
<dbReference type="InterPro" id="IPR018356">
    <property type="entry name" value="Tscrpt_reg_HTH_DeoR_CS"/>
</dbReference>
<evidence type="ECO:0000259" key="4">
    <source>
        <dbReference type="PROSITE" id="PS51000"/>
    </source>
</evidence>
<dbReference type="SUPFAM" id="SSF46785">
    <property type="entry name" value="Winged helix' DNA-binding domain"/>
    <property type="match status" value="1"/>
</dbReference>
<dbReference type="PANTHER" id="PTHR34580:SF1">
    <property type="entry name" value="PROTEIN PAFC"/>
    <property type="match status" value="1"/>
</dbReference>
<accession>A0ABV5VWJ5</accession>
<dbReference type="InterPro" id="IPR013196">
    <property type="entry name" value="HTH_11"/>
</dbReference>
<gene>
    <name evidence="5" type="ORF">ACFFNY_13660</name>
</gene>
<protein>
    <submittedName>
        <fullName evidence="5">YafY family protein</fullName>
    </submittedName>
</protein>
<dbReference type="PANTHER" id="PTHR34580">
    <property type="match status" value="1"/>
</dbReference>
<dbReference type="PIRSF" id="PIRSF016838">
    <property type="entry name" value="PafC"/>
    <property type="match status" value="1"/>
</dbReference>
<dbReference type="InterPro" id="IPR057727">
    <property type="entry name" value="WCX_dom"/>
</dbReference>
<dbReference type="RefSeq" id="WP_344903768.1">
    <property type="nucleotide sequence ID" value="NZ_BAAAYO010000001.1"/>
</dbReference>
<dbReference type="PROSITE" id="PS52050">
    <property type="entry name" value="WYL"/>
    <property type="match status" value="1"/>
</dbReference>
<dbReference type="InterPro" id="IPR028349">
    <property type="entry name" value="PafC-like"/>
</dbReference>
<dbReference type="EMBL" id="JBHMAG010000012">
    <property type="protein sequence ID" value="MFB9752608.1"/>
    <property type="molecule type" value="Genomic_DNA"/>
</dbReference>
<keyword evidence="6" id="KW-1185">Reference proteome</keyword>
<name>A0ABV5VWJ5_9BACL</name>
<keyword evidence="1" id="KW-0805">Transcription regulation</keyword>
<dbReference type="InterPro" id="IPR036390">
    <property type="entry name" value="WH_DNA-bd_sf"/>
</dbReference>
<dbReference type="InterPro" id="IPR051534">
    <property type="entry name" value="CBASS_pafABC_assoc_protein"/>
</dbReference>
<evidence type="ECO:0000256" key="3">
    <source>
        <dbReference type="ARBA" id="ARBA00023163"/>
    </source>
</evidence>
<comment type="caution">
    <text evidence="5">The sequence shown here is derived from an EMBL/GenBank/DDBJ whole genome shotgun (WGS) entry which is preliminary data.</text>
</comment>
<dbReference type="Pfam" id="PF08279">
    <property type="entry name" value="HTH_11"/>
    <property type="match status" value="1"/>
</dbReference>
<feature type="domain" description="HTH deoR-type" evidence="4">
    <location>
        <begin position="2"/>
        <end position="60"/>
    </location>
</feature>
<organism evidence="5 6">
    <name type="scientific">Paenibacillus hodogayensis</name>
    <dbReference type="NCBI Taxonomy" id="279208"/>
    <lineage>
        <taxon>Bacteria</taxon>
        <taxon>Bacillati</taxon>
        <taxon>Bacillota</taxon>
        <taxon>Bacilli</taxon>
        <taxon>Bacillales</taxon>
        <taxon>Paenibacillaceae</taxon>
        <taxon>Paenibacillus</taxon>
    </lineage>
</organism>
<proteinExistence type="predicted"/>
<evidence type="ECO:0000256" key="1">
    <source>
        <dbReference type="ARBA" id="ARBA00023015"/>
    </source>
</evidence>
<evidence type="ECO:0000313" key="6">
    <source>
        <dbReference type="Proteomes" id="UP001589619"/>
    </source>
</evidence>
<keyword evidence="3" id="KW-0804">Transcription</keyword>
<dbReference type="Proteomes" id="UP001589619">
    <property type="component" value="Unassembled WGS sequence"/>
</dbReference>